<feature type="repeat" description="ANK" evidence="1">
    <location>
        <begin position="366"/>
        <end position="398"/>
    </location>
</feature>
<dbReference type="PRINTS" id="PR01415">
    <property type="entry name" value="ANKYRIN"/>
</dbReference>
<dbReference type="STRING" id="331657.A0A4U0XHL2"/>
<dbReference type="SUPFAM" id="SSF48403">
    <property type="entry name" value="Ankyrin repeat"/>
    <property type="match status" value="2"/>
</dbReference>
<feature type="repeat" description="ANK" evidence="1">
    <location>
        <begin position="567"/>
        <end position="596"/>
    </location>
</feature>
<dbReference type="InterPro" id="IPR036770">
    <property type="entry name" value="Ankyrin_rpt-contain_sf"/>
</dbReference>
<dbReference type="AlphaFoldDB" id="A0A4U0XHL2"/>
<dbReference type="EMBL" id="NAJN01000234">
    <property type="protein sequence ID" value="TKA76510.1"/>
    <property type="molecule type" value="Genomic_DNA"/>
</dbReference>
<feature type="repeat" description="ANK" evidence="1">
    <location>
        <begin position="399"/>
        <end position="431"/>
    </location>
</feature>
<feature type="repeat" description="ANK" evidence="1">
    <location>
        <begin position="432"/>
        <end position="464"/>
    </location>
</feature>
<dbReference type="OrthoDB" id="194358at2759"/>
<proteinExistence type="predicted"/>
<feature type="repeat" description="ANK" evidence="1">
    <location>
        <begin position="630"/>
        <end position="662"/>
    </location>
</feature>
<evidence type="ECO:0000313" key="4">
    <source>
        <dbReference type="Proteomes" id="UP000308768"/>
    </source>
</evidence>
<dbReference type="Gene3D" id="1.25.40.20">
    <property type="entry name" value="Ankyrin repeat-containing domain"/>
    <property type="match status" value="4"/>
</dbReference>
<gene>
    <name evidence="3" type="ORF">B0A49_03458</name>
    <name evidence="2" type="ORF">B0A49_03983</name>
</gene>
<sequence length="666" mass="73134">MISKKVQDIPKELHDVYQALLDNIDKEDYRQSLQLMQWVHFALRPLSLKELRFAMTVDADVDETPIASCHDSAYFVETDQQMEKRVISLSGGLVEVREHGEEHVAQFIHQSVIDYMSGGGLRYFYSSPTNVVGRAHLQLLRSCIKYIAMEDMGYWSNRSKWDIEVDRDIQQRFPFLLYATTFWTSHAKIVEEQQTSQENLLQLFGFDFCRRWIHAYRSLCTSIFDRPDKYAVTGTTLLHVASRHGLLSIAHAILATGDIDKDCRDSSGGTPILYAIENGQDATIQLLLTHGAKLDSGSRVKRRHLLDITGRLSIKTVELLLQQGFDFNLVMPTGATLFTTIVKRGDEALVERLVENGTNLNVADYSSRTPLIMAATMKHGGIVRLLLRGGADVHVNPFGMGSALFHAAEHGHDGIVQQLLEAKADANARDRTWRNALQAAAAQGHEEVVRRLLEAGADVNAQGGHYGSALQAAAAERQKEVVWRLLEAGADVNAQGGHYRNALQAAAAQGHKEVVRRLLEAGADVDAPGRTWGNALQTAAAQGHEEVVRRLLEAGADVNAQGGVWGNALQAAVAKRHEEVVWQLLEAGADVNAQGGYYGTALQVAAAKGHEEVVWQLLEAGANVNAQGGYHGTALQAAIHVGNEIVVQQLLDAGADVDLQSEYNSD</sequence>
<feature type="repeat" description="ANK" evidence="1">
    <location>
        <begin position="498"/>
        <end position="530"/>
    </location>
</feature>
<comment type="caution">
    <text evidence="3">The sequence shown here is derived from an EMBL/GenBank/DDBJ whole genome shotgun (WGS) entry which is preliminary data.</text>
</comment>
<evidence type="ECO:0000256" key="1">
    <source>
        <dbReference type="PROSITE-ProRule" id="PRU00023"/>
    </source>
</evidence>
<name>A0A4U0XHL2_9PEZI</name>
<evidence type="ECO:0000313" key="3">
    <source>
        <dbReference type="EMBL" id="TKA76510.1"/>
    </source>
</evidence>
<dbReference type="Proteomes" id="UP000308768">
    <property type="component" value="Unassembled WGS sequence"/>
</dbReference>
<feature type="repeat" description="ANK" evidence="1">
    <location>
        <begin position="267"/>
        <end position="299"/>
    </location>
</feature>
<dbReference type="EMBL" id="NAJN01000363">
    <property type="protein sequence ID" value="TKA74407.1"/>
    <property type="molecule type" value="Genomic_DNA"/>
</dbReference>
<organism evidence="3 4">
    <name type="scientific">Cryomyces minteri</name>
    <dbReference type="NCBI Taxonomy" id="331657"/>
    <lineage>
        <taxon>Eukaryota</taxon>
        <taxon>Fungi</taxon>
        <taxon>Dikarya</taxon>
        <taxon>Ascomycota</taxon>
        <taxon>Pezizomycotina</taxon>
        <taxon>Dothideomycetes</taxon>
        <taxon>Dothideomycetes incertae sedis</taxon>
        <taxon>Cryomyces</taxon>
    </lineage>
</organism>
<evidence type="ECO:0000313" key="2">
    <source>
        <dbReference type="EMBL" id="TKA74407.1"/>
    </source>
</evidence>
<dbReference type="PANTHER" id="PTHR46224">
    <property type="entry name" value="ANKYRIN REPEAT FAMILY PROTEIN"/>
    <property type="match status" value="1"/>
</dbReference>
<dbReference type="Pfam" id="PF12796">
    <property type="entry name" value="Ank_2"/>
    <property type="match status" value="4"/>
</dbReference>
<feature type="repeat" description="ANK" evidence="1">
    <location>
        <begin position="597"/>
        <end position="629"/>
    </location>
</feature>
<dbReference type="PROSITE" id="PS50297">
    <property type="entry name" value="ANK_REP_REGION"/>
    <property type="match status" value="7"/>
</dbReference>
<dbReference type="InterPro" id="IPR002110">
    <property type="entry name" value="Ankyrin_rpt"/>
</dbReference>
<dbReference type="SMART" id="SM00248">
    <property type="entry name" value="ANK"/>
    <property type="match status" value="12"/>
</dbReference>
<accession>A0A4U0XHL2</accession>
<feature type="repeat" description="ANK" evidence="1">
    <location>
        <begin position="465"/>
        <end position="497"/>
    </location>
</feature>
<dbReference type="PANTHER" id="PTHR46224:SF6">
    <property type="entry name" value="ANKYRIN REPEAT FAMILY PROTEIN"/>
    <property type="match status" value="1"/>
</dbReference>
<protein>
    <submittedName>
        <fullName evidence="3">Uncharacterized protein</fullName>
    </submittedName>
</protein>
<keyword evidence="1" id="KW-0040">ANK repeat</keyword>
<feature type="repeat" description="ANK" evidence="1">
    <location>
        <begin position="333"/>
        <end position="365"/>
    </location>
</feature>
<reference evidence="3 4" key="1">
    <citation type="submission" date="2017-03" db="EMBL/GenBank/DDBJ databases">
        <title>Genomes of endolithic fungi from Antarctica.</title>
        <authorList>
            <person name="Coleine C."/>
            <person name="Masonjones S."/>
            <person name="Stajich J.E."/>
        </authorList>
    </citation>
    <scope>NUCLEOTIDE SEQUENCE [LARGE SCALE GENOMIC DNA]</scope>
    <source>
        <strain evidence="3 4">CCFEE 5187</strain>
    </source>
</reference>
<keyword evidence="4" id="KW-1185">Reference proteome</keyword>
<feature type="repeat" description="ANK" evidence="1">
    <location>
        <begin position="531"/>
        <end position="563"/>
    </location>
</feature>
<dbReference type="Pfam" id="PF00023">
    <property type="entry name" value="Ank"/>
    <property type="match status" value="2"/>
</dbReference>
<dbReference type="PROSITE" id="PS50088">
    <property type="entry name" value="ANK_REPEAT"/>
    <property type="match status" value="11"/>
</dbReference>
<dbReference type="InterPro" id="IPR051616">
    <property type="entry name" value="Cul2-RING_E3_ligase_SR"/>
</dbReference>